<protein>
    <submittedName>
        <fullName evidence="1">Uncharacterized protein</fullName>
    </submittedName>
</protein>
<sequence>MSNNPLIDPDTISNNGNTLSYSPRTYPRVQIYHTRNTNDGYY</sequence>
<organism evidence="1 2">
    <name type="scientific">Schistosoma mattheei</name>
    <dbReference type="NCBI Taxonomy" id="31246"/>
    <lineage>
        <taxon>Eukaryota</taxon>
        <taxon>Metazoa</taxon>
        <taxon>Spiralia</taxon>
        <taxon>Lophotrochozoa</taxon>
        <taxon>Platyhelminthes</taxon>
        <taxon>Trematoda</taxon>
        <taxon>Digenea</taxon>
        <taxon>Strigeidida</taxon>
        <taxon>Schistosomatoidea</taxon>
        <taxon>Schistosomatidae</taxon>
        <taxon>Schistosoma</taxon>
    </lineage>
</organism>
<gene>
    <name evidence="1" type="ORF">SMTD_LOCUS10324</name>
</gene>
<dbReference type="AlphaFoldDB" id="A0A183P7I8"/>
<name>A0A183P7I8_9TREM</name>
<evidence type="ECO:0000313" key="1">
    <source>
        <dbReference type="EMBL" id="VDP53968.1"/>
    </source>
</evidence>
<dbReference type="Proteomes" id="UP000269396">
    <property type="component" value="Unassembled WGS sequence"/>
</dbReference>
<proteinExistence type="predicted"/>
<dbReference type="EMBL" id="UZAL01030473">
    <property type="protein sequence ID" value="VDP53968.1"/>
    <property type="molecule type" value="Genomic_DNA"/>
</dbReference>
<evidence type="ECO:0000313" key="2">
    <source>
        <dbReference type="Proteomes" id="UP000269396"/>
    </source>
</evidence>
<accession>A0A183P7I8</accession>
<keyword evidence="2" id="KW-1185">Reference proteome</keyword>
<reference evidence="1 2" key="1">
    <citation type="submission" date="2018-11" db="EMBL/GenBank/DDBJ databases">
        <authorList>
            <consortium name="Pathogen Informatics"/>
        </authorList>
    </citation>
    <scope>NUCLEOTIDE SEQUENCE [LARGE SCALE GENOMIC DNA]</scope>
    <source>
        <strain>Denwood</strain>
        <strain evidence="2">Zambia</strain>
    </source>
</reference>